<keyword evidence="4" id="KW-0804">Transcription</keyword>
<evidence type="ECO:0000259" key="6">
    <source>
        <dbReference type="PROSITE" id="PS50110"/>
    </source>
</evidence>
<dbReference type="SUPFAM" id="SSF52172">
    <property type="entry name" value="CheY-like"/>
    <property type="match status" value="1"/>
</dbReference>
<sequence>MNKGKVLIIDDEEIVRISCRRILVPEGYDVETVKSAVEGFALLAGGRFDVVLTDLKMPDIDGIEVLRRVKKEWPEVEVIVITGYQTINTAVQAIKLGAFDYLEKPFTPDGIVSAIERAMEQRGTGEQASA</sequence>
<protein>
    <submittedName>
        <fullName evidence="7">Response regulator</fullName>
    </submittedName>
</protein>
<dbReference type="AlphaFoldDB" id="A0A953JGD3"/>
<dbReference type="Pfam" id="PF00072">
    <property type="entry name" value="Response_reg"/>
    <property type="match status" value="1"/>
</dbReference>
<accession>A0A953JGD3</accession>
<feature type="domain" description="Response regulatory" evidence="6">
    <location>
        <begin position="5"/>
        <end position="119"/>
    </location>
</feature>
<evidence type="ECO:0000256" key="3">
    <source>
        <dbReference type="ARBA" id="ARBA00023015"/>
    </source>
</evidence>
<dbReference type="GO" id="GO:0000160">
    <property type="term" value="P:phosphorelay signal transduction system"/>
    <property type="evidence" value="ECO:0007669"/>
    <property type="project" value="UniProtKB-KW"/>
</dbReference>
<dbReference type="Gene3D" id="3.40.50.2300">
    <property type="match status" value="1"/>
</dbReference>
<dbReference type="SMART" id="SM00448">
    <property type="entry name" value="REC"/>
    <property type="match status" value="1"/>
</dbReference>
<dbReference type="InterPro" id="IPR050595">
    <property type="entry name" value="Bact_response_regulator"/>
</dbReference>
<dbReference type="Proteomes" id="UP000705867">
    <property type="component" value="Unassembled WGS sequence"/>
</dbReference>
<dbReference type="InterPro" id="IPR011006">
    <property type="entry name" value="CheY-like_superfamily"/>
</dbReference>
<evidence type="ECO:0000256" key="4">
    <source>
        <dbReference type="ARBA" id="ARBA00023163"/>
    </source>
</evidence>
<organism evidence="7 8">
    <name type="scientific">Candidatus Nitrobium versatile</name>
    <dbReference type="NCBI Taxonomy" id="2884831"/>
    <lineage>
        <taxon>Bacteria</taxon>
        <taxon>Pseudomonadati</taxon>
        <taxon>Nitrospirota</taxon>
        <taxon>Nitrospiria</taxon>
        <taxon>Nitrospirales</taxon>
        <taxon>Nitrospiraceae</taxon>
        <taxon>Candidatus Nitrobium</taxon>
    </lineage>
</organism>
<name>A0A953JGD3_9BACT</name>
<dbReference type="PANTHER" id="PTHR44591:SF19">
    <property type="entry name" value="TWO-COMPONENT RESPONSE REGULATOR-RELATED"/>
    <property type="match status" value="1"/>
</dbReference>
<evidence type="ECO:0000256" key="1">
    <source>
        <dbReference type="ARBA" id="ARBA00022553"/>
    </source>
</evidence>
<evidence type="ECO:0000313" key="7">
    <source>
        <dbReference type="EMBL" id="MBZ0157416.1"/>
    </source>
</evidence>
<keyword evidence="3" id="KW-0805">Transcription regulation</keyword>
<reference evidence="7" key="1">
    <citation type="journal article" date="2021" name="bioRxiv">
        <title>Unraveling nitrogen, sulfur and carbon metabolic pathways and microbial community transcriptional responses to substrate deprivation and toxicity stresses in a bioreactor mimicking anoxic brackish coastal sediment conditions.</title>
        <authorList>
            <person name="Martins P.D."/>
            <person name="Echeveste M.J."/>
            <person name="Arshad A."/>
            <person name="Kurth J."/>
            <person name="Ouboter H."/>
            <person name="Jetten M.S.M."/>
            <person name="Welte C.U."/>
        </authorList>
    </citation>
    <scope>NUCLEOTIDE SEQUENCE</scope>
    <source>
        <strain evidence="7">MAG_39</strain>
    </source>
</reference>
<comment type="caution">
    <text evidence="7">The sequence shown here is derived from an EMBL/GenBank/DDBJ whole genome shotgun (WGS) entry which is preliminary data.</text>
</comment>
<proteinExistence type="predicted"/>
<feature type="modified residue" description="4-aspartylphosphate" evidence="5">
    <location>
        <position position="54"/>
    </location>
</feature>
<dbReference type="FunFam" id="3.40.50.2300:FF:000018">
    <property type="entry name" value="DNA-binding transcriptional regulator NtrC"/>
    <property type="match status" value="1"/>
</dbReference>
<reference evidence="7" key="2">
    <citation type="submission" date="2021-08" db="EMBL/GenBank/DDBJ databases">
        <authorList>
            <person name="Dalcin Martins P."/>
        </authorList>
    </citation>
    <scope>NUCLEOTIDE SEQUENCE</scope>
    <source>
        <strain evidence="7">MAG_39</strain>
    </source>
</reference>
<dbReference type="PROSITE" id="PS50110">
    <property type="entry name" value="RESPONSE_REGULATORY"/>
    <property type="match status" value="1"/>
</dbReference>
<dbReference type="InterPro" id="IPR001789">
    <property type="entry name" value="Sig_transdc_resp-reg_receiver"/>
</dbReference>
<gene>
    <name evidence="7" type="ORF">K8I29_14555</name>
</gene>
<dbReference type="EMBL" id="JAIOIV010000114">
    <property type="protein sequence ID" value="MBZ0157416.1"/>
    <property type="molecule type" value="Genomic_DNA"/>
</dbReference>
<keyword evidence="2" id="KW-0902">Two-component regulatory system</keyword>
<evidence type="ECO:0000256" key="2">
    <source>
        <dbReference type="ARBA" id="ARBA00023012"/>
    </source>
</evidence>
<keyword evidence="1 5" id="KW-0597">Phosphoprotein</keyword>
<evidence type="ECO:0000256" key="5">
    <source>
        <dbReference type="PROSITE-ProRule" id="PRU00169"/>
    </source>
</evidence>
<dbReference type="PANTHER" id="PTHR44591">
    <property type="entry name" value="STRESS RESPONSE REGULATOR PROTEIN 1"/>
    <property type="match status" value="1"/>
</dbReference>
<evidence type="ECO:0000313" key="8">
    <source>
        <dbReference type="Proteomes" id="UP000705867"/>
    </source>
</evidence>